<gene>
    <name evidence="2" type="ORF">GCM10007320_06160</name>
</gene>
<comment type="caution">
    <text evidence="2">The sequence shown here is derived from an EMBL/GenBank/DDBJ whole genome shotgun (WGS) entry which is preliminary data.</text>
</comment>
<evidence type="ECO:0000313" key="3">
    <source>
        <dbReference type="Proteomes" id="UP000626210"/>
    </source>
</evidence>
<evidence type="ECO:0008006" key="4">
    <source>
        <dbReference type="Google" id="ProtNLM"/>
    </source>
</evidence>
<keyword evidence="1" id="KW-0472">Membrane</keyword>
<evidence type="ECO:0000256" key="1">
    <source>
        <dbReference type="SAM" id="Phobius"/>
    </source>
</evidence>
<proteinExistence type="predicted"/>
<feature type="transmembrane region" description="Helical" evidence="1">
    <location>
        <begin position="20"/>
        <end position="46"/>
    </location>
</feature>
<accession>A0ABQ3FW82</accession>
<protein>
    <recommendedName>
        <fullName evidence="4">LPXTG-motif cell wall-anchored protein</fullName>
    </recommendedName>
</protein>
<dbReference type="EMBL" id="BMYK01000002">
    <property type="protein sequence ID" value="GHC71285.1"/>
    <property type="molecule type" value="Genomic_DNA"/>
</dbReference>
<organism evidence="2 3">
    <name type="scientific">Pseudorhodoferax aquiterrae</name>
    <dbReference type="NCBI Taxonomy" id="747304"/>
    <lineage>
        <taxon>Bacteria</taxon>
        <taxon>Pseudomonadati</taxon>
        <taxon>Pseudomonadota</taxon>
        <taxon>Betaproteobacteria</taxon>
        <taxon>Burkholderiales</taxon>
        <taxon>Comamonadaceae</taxon>
    </lineage>
</organism>
<name>A0ABQ3FW82_9BURK</name>
<evidence type="ECO:0000313" key="2">
    <source>
        <dbReference type="EMBL" id="GHC71285.1"/>
    </source>
</evidence>
<keyword evidence="3" id="KW-1185">Reference proteome</keyword>
<keyword evidence="1" id="KW-1133">Transmembrane helix</keyword>
<reference evidence="3" key="1">
    <citation type="journal article" date="2019" name="Int. J. Syst. Evol. Microbiol.">
        <title>The Global Catalogue of Microorganisms (GCM) 10K type strain sequencing project: providing services to taxonomists for standard genome sequencing and annotation.</title>
        <authorList>
            <consortium name="The Broad Institute Genomics Platform"/>
            <consortium name="The Broad Institute Genome Sequencing Center for Infectious Disease"/>
            <person name="Wu L."/>
            <person name="Ma J."/>
        </authorList>
    </citation>
    <scope>NUCLEOTIDE SEQUENCE [LARGE SCALE GENOMIC DNA]</scope>
    <source>
        <strain evidence="3">KCTC 23314</strain>
    </source>
</reference>
<keyword evidence="1" id="KW-0812">Transmembrane</keyword>
<sequence>MVQPGFRCPLPSAATMNEEIGQVFVVDWSFLLILAGLAAITVALFVRRARMKRRARHDERRKRRREYRAWLRNSGVQPLGNDEDNDPAGR</sequence>
<dbReference type="Proteomes" id="UP000626210">
    <property type="component" value="Unassembled WGS sequence"/>
</dbReference>